<dbReference type="GO" id="GO:0015627">
    <property type="term" value="C:type II protein secretion system complex"/>
    <property type="evidence" value="ECO:0007669"/>
    <property type="project" value="InterPro"/>
</dbReference>
<keyword evidence="7" id="KW-1133">Transmembrane helix</keyword>
<evidence type="ECO:0000256" key="10">
    <source>
        <dbReference type="ARBA" id="ARBA00030775"/>
    </source>
</evidence>
<keyword evidence="8" id="KW-0472">Membrane</keyword>
<dbReference type="PROSITE" id="PS00409">
    <property type="entry name" value="PROKAR_NTER_METHYL"/>
    <property type="match status" value="1"/>
</dbReference>
<keyword evidence="13" id="KW-1185">Reference proteome</keyword>
<dbReference type="InterPro" id="IPR012902">
    <property type="entry name" value="N_methyl_site"/>
</dbReference>
<dbReference type="Pfam" id="PF12019">
    <property type="entry name" value="GspH"/>
    <property type="match status" value="1"/>
</dbReference>
<dbReference type="Pfam" id="PF07963">
    <property type="entry name" value="N_methyl"/>
    <property type="match status" value="1"/>
</dbReference>
<dbReference type="AlphaFoldDB" id="A0A1H2EBB3"/>
<evidence type="ECO:0000256" key="7">
    <source>
        <dbReference type="ARBA" id="ARBA00022989"/>
    </source>
</evidence>
<dbReference type="Gene3D" id="3.55.40.10">
    <property type="entry name" value="minor pseudopilin epsh domain"/>
    <property type="match status" value="1"/>
</dbReference>
<evidence type="ECO:0000256" key="5">
    <source>
        <dbReference type="ARBA" id="ARBA00022519"/>
    </source>
</evidence>
<evidence type="ECO:0000256" key="8">
    <source>
        <dbReference type="ARBA" id="ARBA00023136"/>
    </source>
</evidence>
<evidence type="ECO:0000256" key="2">
    <source>
        <dbReference type="ARBA" id="ARBA00021549"/>
    </source>
</evidence>
<protein>
    <recommendedName>
        <fullName evidence="2">Type II secretion system protein H</fullName>
    </recommendedName>
    <alternativeName>
        <fullName evidence="10">General secretion pathway protein H</fullName>
    </alternativeName>
</protein>
<gene>
    <name evidence="12" type="ORF">SAMN05216210_0548</name>
</gene>
<dbReference type="Proteomes" id="UP000243924">
    <property type="component" value="Chromosome I"/>
</dbReference>
<dbReference type="GO" id="GO:0005886">
    <property type="term" value="C:plasma membrane"/>
    <property type="evidence" value="ECO:0007669"/>
    <property type="project" value="UniProtKB-SubCell"/>
</dbReference>
<dbReference type="OrthoDB" id="5732776at2"/>
<evidence type="ECO:0000259" key="11">
    <source>
        <dbReference type="Pfam" id="PF12019"/>
    </source>
</evidence>
<organism evidence="12 13">
    <name type="scientific">Halopseudomonas salegens</name>
    <dbReference type="NCBI Taxonomy" id="1434072"/>
    <lineage>
        <taxon>Bacteria</taxon>
        <taxon>Pseudomonadati</taxon>
        <taxon>Pseudomonadota</taxon>
        <taxon>Gammaproteobacteria</taxon>
        <taxon>Pseudomonadales</taxon>
        <taxon>Pseudomonadaceae</taxon>
        <taxon>Halopseudomonas</taxon>
    </lineage>
</organism>
<name>A0A1H2EBB3_9GAMM</name>
<keyword evidence="4" id="KW-0488">Methylation</keyword>
<evidence type="ECO:0000313" key="12">
    <source>
        <dbReference type="EMBL" id="SDT92432.1"/>
    </source>
</evidence>
<dbReference type="EMBL" id="LT629787">
    <property type="protein sequence ID" value="SDT92432.1"/>
    <property type="molecule type" value="Genomic_DNA"/>
</dbReference>
<dbReference type="InterPro" id="IPR022346">
    <property type="entry name" value="T2SS_GspH"/>
</dbReference>
<evidence type="ECO:0000256" key="3">
    <source>
        <dbReference type="ARBA" id="ARBA00022475"/>
    </source>
</evidence>
<dbReference type="GO" id="GO:0015628">
    <property type="term" value="P:protein secretion by the type II secretion system"/>
    <property type="evidence" value="ECO:0007669"/>
    <property type="project" value="InterPro"/>
</dbReference>
<dbReference type="STRING" id="1434072.SAMN05216210_0548"/>
<evidence type="ECO:0000313" key="13">
    <source>
        <dbReference type="Proteomes" id="UP000243924"/>
    </source>
</evidence>
<comment type="similarity">
    <text evidence="9">Belongs to the GSP H family.</text>
</comment>
<evidence type="ECO:0000256" key="9">
    <source>
        <dbReference type="ARBA" id="ARBA00025772"/>
    </source>
</evidence>
<dbReference type="InterPro" id="IPR045584">
    <property type="entry name" value="Pilin-like"/>
</dbReference>
<comment type="subcellular location">
    <subcellularLocation>
        <location evidence="1">Cell inner membrane</location>
        <topology evidence="1">Single-pass membrane protein</topology>
    </subcellularLocation>
</comment>
<evidence type="ECO:0000256" key="6">
    <source>
        <dbReference type="ARBA" id="ARBA00022692"/>
    </source>
</evidence>
<keyword evidence="6" id="KW-0812">Transmembrane</keyword>
<evidence type="ECO:0000256" key="1">
    <source>
        <dbReference type="ARBA" id="ARBA00004377"/>
    </source>
</evidence>
<proteinExistence type="inferred from homology"/>
<dbReference type="RefSeq" id="WP_092383903.1">
    <property type="nucleotide sequence ID" value="NZ_LT629787.1"/>
</dbReference>
<evidence type="ECO:0000256" key="4">
    <source>
        <dbReference type="ARBA" id="ARBA00022481"/>
    </source>
</evidence>
<keyword evidence="5" id="KW-0997">Cell inner membrane</keyword>
<dbReference type="NCBIfam" id="TIGR02532">
    <property type="entry name" value="IV_pilin_GFxxxE"/>
    <property type="match status" value="1"/>
</dbReference>
<dbReference type="SUPFAM" id="SSF54523">
    <property type="entry name" value="Pili subunits"/>
    <property type="match status" value="1"/>
</dbReference>
<feature type="domain" description="General secretion pathway GspH" evidence="11">
    <location>
        <begin position="45"/>
        <end position="160"/>
    </location>
</feature>
<accession>A0A1H2EBB3</accession>
<sequence>MIFFHRKGFTLIELVVALAVVAVLLVLALPAFGNLIDRTRMDADASELLRTLRFARQEAVRGNQTLTVAPLTAQDWNRGWVVFVDRNHNGELDKNEPLLRAYEGSGNSAIKANTPLSRYVRYNALGQSQLLNGGFQAGTFRFCPQDLTRPGVKMVINRVGRVRVERGVIGWEYCEG</sequence>
<reference evidence="13" key="1">
    <citation type="submission" date="2016-10" db="EMBL/GenBank/DDBJ databases">
        <authorList>
            <person name="Varghese N."/>
            <person name="Submissions S."/>
        </authorList>
    </citation>
    <scope>NUCLEOTIDE SEQUENCE [LARGE SCALE GENOMIC DNA]</scope>
    <source>
        <strain evidence="13">CECT 8338</strain>
    </source>
</reference>
<keyword evidence="3" id="KW-1003">Cell membrane</keyword>